<dbReference type="PANTHER" id="PTHR36849:SF1">
    <property type="entry name" value="CYTOPLASMIC PROTEIN"/>
    <property type="match status" value="1"/>
</dbReference>
<dbReference type="EMBL" id="CP046172">
    <property type="protein sequence ID" value="QIS13184.1"/>
    <property type="molecule type" value="Genomic_DNA"/>
</dbReference>
<evidence type="ECO:0000313" key="2">
    <source>
        <dbReference type="Proteomes" id="UP000503540"/>
    </source>
</evidence>
<protein>
    <submittedName>
        <fullName evidence="1">DUF488 family protein</fullName>
    </submittedName>
</protein>
<sequence>MDAHIGYRRVYDAVAPSDGTRVLVDRVWPRGLRRDDERLGEWLRDIAPSTELRQWYGHRPERFAEFERRYREELTRPDRRDSVRRLRELAASGPLTLVTATKDADHSQAAVLARWLTAQYRVAMP</sequence>
<keyword evidence="2" id="KW-1185">Reference proteome</keyword>
<accession>A0A6G9YJ19</accession>
<dbReference type="PANTHER" id="PTHR36849">
    <property type="entry name" value="CYTOPLASMIC PROTEIN-RELATED"/>
    <property type="match status" value="1"/>
</dbReference>
<proteinExistence type="predicted"/>
<organism evidence="1 2">
    <name type="scientific">Nocardia arthritidis</name>
    <dbReference type="NCBI Taxonomy" id="228602"/>
    <lineage>
        <taxon>Bacteria</taxon>
        <taxon>Bacillati</taxon>
        <taxon>Actinomycetota</taxon>
        <taxon>Actinomycetes</taxon>
        <taxon>Mycobacteriales</taxon>
        <taxon>Nocardiaceae</taxon>
        <taxon>Nocardia</taxon>
    </lineage>
</organism>
<evidence type="ECO:0000313" key="1">
    <source>
        <dbReference type="EMBL" id="QIS13184.1"/>
    </source>
</evidence>
<dbReference type="Proteomes" id="UP000503540">
    <property type="component" value="Chromosome"/>
</dbReference>
<dbReference type="KEGG" id="nah:F5544_26650"/>
<dbReference type="RefSeq" id="WP_167475756.1">
    <property type="nucleotide sequence ID" value="NZ_CP046172.1"/>
</dbReference>
<gene>
    <name evidence="1" type="ORF">F5544_26650</name>
</gene>
<reference evidence="1 2" key="1">
    <citation type="journal article" date="2019" name="ACS Chem. Biol.">
        <title>Identification and Mobilization of a Cryptic Antibiotic Biosynthesis Gene Locus from a Human-Pathogenic Nocardia Isolate.</title>
        <authorList>
            <person name="Herisse M."/>
            <person name="Ishida K."/>
            <person name="Porter J.L."/>
            <person name="Howden B."/>
            <person name="Hertweck C."/>
            <person name="Stinear T.P."/>
            <person name="Pidot S.J."/>
        </authorList>
    </citation>
    <scope>NUCLEOTIDE SEQUENCE [LARGE SCALE GENOMIC DNA]</scope>
    <source>
        <strain evidence="1 2">AUSMDU00012717</strain>
    </source>
</reference>
<dbReference type="Pfam" id="PF22752">
    <property type="entry name" value="DUF488-N3i"/>
    <property type="match status" value="1"/>
</dbReference>
<dbReference type="InterPro" id="IPR052552">
    <property type="entry name" value="YeaO-like"/>
</dbReference>
<dbReference type="AlphaFoldDB" id="A0A6G9YJ19"/>
<name>A0A6G9YJ19_9NOCA</name>